<gene>
    <name evidence="1" type="ORF">CAMGR0001_0029</name>
</gene>
<organism evidence="1 2">
    <name type="scientific">Campylobacter gracilis RM3268</name>
    <dbReference type="NCBI Taxonomy" id="553220"/>
    <lineage>
        <taxon>Bacteria</taxon>
        <taxon>Pseudomonadati</taxon>
        <taxon>Campylobacterota</taxon>
        <taxon>Epsilonproteobacteria</taxon>
        <taxon>Campylobacterales</taxon>
        <taxon>Campylobacteraceae</taxon>
        <taxon>Campylobacter</taxon>
    </lineage>
</organism>
<sequence length="38" mass="4182">MLAPLCVVSGIWSIIFARRLVVEFVAAILRHALADRCA</sequence>
<name>C8PI48_9BACT</name>
<dbReference type="Proteomes" id="UP000005709">
    <property type="component" value="Unassembled WGS sequence"/>
</dbReference>
<proteinExistence type="predicted"/>
<protein>
    <submittedName>
        <fullName evidence="1">Uncharacterized protein</fullName>
    </submittedName>
</protein>
<accession>C8PI48</accession>
<evidence type="ECO:0000313" key="1">
    <source>
        <dbReference type="EMBL" id="EEV17438.1"/>
    </source>
</evidence>
<comment type="caution">
    <text evidence="1">The sequence shown here is derived from an EMBL/GenBank/DDBJ whole genome shotgun (WGS) entry which is preliminary data.</text>
</comment>
<reference evidence="1 2" key="1">
    <citation type="submission" date="2009-07" db="EMBL/GenBank/DDBJ databases">
        <authorList>
            <person name="Madupu R."/>
            <person name="Sebastian Y."/>
            <person name="Durkin A.S."/>
            <person name="Torralba M."/>
            <person name="Methe B."/>
            <person name="Sutton G.G."/>
            <person name="Strausberg R.L."/>
            <person name="Nelson K.E."/>
        </authorList>
    </citation>
    <scope>NUCLEOTIDE SEQUENCE [LARGE SCALE GENOMIC DNA]</scope>
    <source>
        <strain evidence="1 2">RM3268</strain>
    </source>
</reference>
<evidence type="ECO:0000313" key="2">
    <source>
        <dbReference type="Proteomes" id="UP000005709"/>
    </source>
</evidence>
<keyword evidence="2" id="KW-1185">Reference proteome</keyword>
<dbReference type="EMBL" id="ACYG01000025">
    <property type="protein sequence ID" value="EEV17438.1"/>
    <property type="molecule type" value="Genomic_DNA"/>
</dbReference>
<dbReference type="AlphaFoldDB" id="C8PI48"/>